<comment type="cofactor">
    <cofactor evidence="1">
        <name>pyridoxal 5'-phosphate</name>
        <dbReference type="ChEBI" id="CHEBI:597326"/>
    </cofactor>
</comment>
<dbReference type="PROSITE" id="PS00165">
    <property type="entry name" value="DEHYDRATASE_SER_THR"/>
    <property type="match status" value="1"/>
</dbReference>
<dbReference type="CDD" id="cd01562">
    <property type="entry name" value="Thr-dehyd"/>
    <property type="match status" value="1"/>
</dbReference>
<sequence length="327" mass="33975">MLFDRIMEAHAAIRPQVPVTPLEHSAGLSAELGCDLRLKCEHLQPTGSFKLRGATNKLRLLGTEARHTGVIAASTGNHGQAVAHAGALAGVPVLVHVAAGTARPKMAAIRALGAELVVVDGSPIAAELRARRYAREQGVPYISPYNDLDVVAGQGTLGVELAEQAPDLDAVFVAVGGGGLIGGTGTALRGLRPATRVVGVWPENSPCMLRAIEAGRILDVEERPTLSDGTAGAVEPGAVTFPICRSVIHETVTVTEAEIADAMRRLAAAEHWIVEGAAGVALAGLVKTAAAWRGRRVAVVLCGRNIALDTFLAAVRPTRTRRAARAA</sequence>
<feature type="domain" description="Tryptophan synthase beta chain-like PALP" evidence="4">
    <location>
        <begin position="14"/>
        <end position="303"/>
    </location>
</feature>
<dbReference type="Pfam" id="PF00291">
    <property type="entry name" value="PALP"/>
    <property type="match status" value="1"/>
</dbReference>
<dbReference type="PANTHER" id="PTHR48078:SF6">
    <property type="entry name" value="L-THREONINE DEHYDRATASE CATABOLIC TDCB"/>
    <property type="match status" value="1"/>
</dbReference>
<dbReference type="NCBIfam" id="NF005292">
    <property type="entry name" value="PRK06815.1"/>
    <property type="match status" value="1"/>
</dbReference>
<dbReference type="InterPro" id="IPR050147">
    <property type="entry name" value="Ser/Thr_Dehydratase"/>
</dbReference>
<evidence type="ECO:0000256" key="2">
    <source>
        <dbReference type="ARBA" id="ARBA00022898"/>
    </source>
</evidence>
<protein>
    <submittedName>
        <fullName evidence="5">Threonine/serine dehydratase</fullName>
    </submittedName>
</protein>
<dbReference type="InterPro" id="IPR001926">
    <property type="entry name" value="TrpB-like_PALP"/>
</dbReference>
<evidence type="ECO:0000313" key="5">
    <source>
        <dbReference type="EMBL" id="MBR0663211.1"/>
    </source>
</evidence>
<organism evidence="5 6">
    <name type="scientific">Plastoroseomonas hellenica</name>
    <dbReference type="NCBI Taxonomy" id="2687306"/>
    <lineage>
        <taxon>Bacteria</taxon>
        <taxon>Pseudomonadati</taxon>
        <taxon>Pseudomonadota</taxon>
        <taxon>Alphaproteobacteria</taxon>
        <taxon>Acetobacterales</taxon>
        <taxon>Acetobacteraceae</taxon>
        <taxon>Plastoroseomonas</taxon>
    </lineage>
</organism>
<name>A0ABS5ESD4_9PROT</name>
<dbReference type="Proteomes" id="UP001196870">
    <property type="component" value="Unassembled WGS sequence"/>
</dbReference>
<evidence type="ECO:0000313" key="6">
    <source>
        <dbReference type="Proteomes" id="UP001196870"/>
    </source>
</evidence>
<dbReference type="Gene3D" id="3.40.50.1100">
    <property type="match status" value="2"/>
</dbReference>
<reference evidence="6" key="1">
    <citation type="journal article" date="2021" name="Syst. Appl. Microbiol.">
        <title>Roseomonas hellenica sp. nov., isolated from roots of wild-growing Alkanna tinctoria.</title>
        <authorList>
            <person name="Rat A."/>
            <person name="Naranjo H.D."/>
            <person name="Lebbe L."/>
            <person name="Cnockaert M."/>
            <person name="Krigas N."/>
            <person name="Grigoriadou K."/>
            <person name="Maloupa E."/>
            <person name="Willems A."/>
        </authorList>
    </citation>
    <scope>NUCLEOTIDE SEQUENCE [LARGE SCALE GENOMIC DNA]</scope>
    <source>
        <strain evidence="6">LMG 31523</strain>
    </source>
</reference>
<comment type="caution">
    <text evidence="5">The sequence shown here is derived from an EMBL/GenBank/DDBJ whole genome shotgun (WGS) entry which is preliminary data.</text>
</comment>
<dbReference type="EMBL" id="JAAGBB010000002">
    <property type="protein sequence ID" value="MBR0663211.1"/>
    <property type="molecule type" value="Genomic_DNA"/>
</dbReference>
<evidence type="ECO:0000259" key="4">
    <source>
        <dbReference type="Pfam" id="PF00291"/>
    </source>
</evidence>
<dbReference type="PANTHER" id="PTHR48078">
    <property type="entry name" value="THREONINE DEHYDRATASE, MITOCHONDRIAL-RELATED"/>
    <property type="match status" value="1"/>
</dbReference>
<dbReference type="InterPro" id="IPR036052">
    <property type="entry name" value="TrpB-like_PALP_sf"/>
</dbReference>
<accession>A0ABS5ESD4</accession>
<keyword evidence="3" id="KW-0456">Lyase</keyword>
<evidence type="ECO:0000256" key="3">
    <source>
        <dbReference type="ARBA" id="ARBA00023239"/>
    </source>
</evidence>
<keyword evidence="2" id="KW-0663">Pyridoxal phosphate</keyword>
<evidence type="ECO:0000256" key="1">
    <source>
        <dbReference type="ARBA" id="ARBA00001933"/>
    </source>
</evidence>
<dbReference type="InterPro" id="IPR000634">
    <property type="entry name" value="Ser/Thr_deHydtase_PyrdxlP-BS"/>
</dbReference>
<dbReference type="RefSeq" id="WP_211850801.1">
    <property type="nucleotide sequence ID" value="NZ_JAAGBB010000002.1"/>
</dbReference>
<gene>
    <name evidence="5" type="ORF">GXW71_02470</name>
</gene>
<dbReference type="SUPFAM" id="SSF53686">
    <property type="entry name" value="Tryptophan synthase beta subunit-like PLP-dependent enzymes"/>
    <property type="match status" value="1"/>
</dbReference>
<keyword evidence="6" id="KW-1185">Reference proteome</keyword>
<proteinExistence type="predicted"/>